<keyword evidence="1" id="KW-1133">Transmembrane helix</keyword>
<reference evidence="3" key="1">
    <citation type="submission" date="2017-01" db="EMBL/GenBank/DDBJ databases">
        <authorList>
            <person name="Varghese N."/>
            <person name="Submissions S."/>
        </authorList>
    </citation>
    <scope>NUCLEOTIDE SEQUENCE [LARGE SCALE GENOMIC DNA]</scope>
    <source>
        <strain evidence="3">DSM 21054</strain>
    </source>
</reference>
<proteinExistence type="predicted"/>
<dbReference type="Proteomes" id="UP000186917">
    <property type="component" value="Unassembled WGS sequence"/>
</dbReference>
<protein>
    <submittedName>
        <fullName evidence="2">Uncharacterized protein</fullName>
    </submittedName>
</protein>
<keyword evidence="1" id="KW-0812">Transmembrane</keyword>
<evidence type="ECO:0000313" key="2">
    <source>
        <dbReference type="EMBL" id="SIT31234.1"/>
    </source>
</evidence>
<sequence>MASGYAVRTALSLCWENKLGDYLIHKLSGYLDRVLPRLALKNNESDAALTKESIKELKAETRQDTGTNKLQKRLLNYLLGKVKLEDINWHAPAPEIKQAILAKLKALITDKLTPSPLWIRFTMILYVVAIILAWRYGR</sequence>
<organism evidence="2 3">
    <name type="scientific">Filimonas lacunae</name>
    <dbReference type="NCBI Taxonomy" id="477680"/>
    <lineage>
        <taxon>Bacteria</taxon>
        <taxon>Pseudomonadati</taxon>
        <taxon>Bacteroidota</taxon>
        <taxon>Chitinophagia</taxon>
        <taxon>Chitinophagales</taxon>
        <taxon>Chitinophagaceae</taxon>
        <taxon>Filimonas</taxon>
    </lineage>
</organism>
<name>A0A173MA13_9BACT</name>
<feature type="transmembrane region" description="Helical" evidence="1">
    <location>
        <begin position="117"/>
        <end position="136"/>
    </location>
</feature>
<gene>
    <name evidence="2" type="ORF">SAMN05421788_110112</name>
</gene>
<accession>A0A173MA13</accession>
<dbReference type="KEGG" id="fln:FLA_0371"/>
<keyword evidence="3" id="KW-1185">Reference proteome</keyword>
<dbReference type="AlphaFoldDB" id="A0A173MA13"/>
<dbReference type="EMBL" id="FTOR01000010">
    <property type="protein sequence ID" value="SIT31234.1"/>
    <property type="molecule type" value="Genomic_DNA"/>
</dbReference>
<evidence type="ECO:0000313" key="3">
    <source>
        <dbReference type="Proteomes" id="UP000186917"/>
    </source>
</evidence>
<evidence type="ECO:0000256" key="1">
    <source>
        <dbReference type="SAM" id="Phobius"/>
    </source>
</evidence>
<keyword evidence="1" id="KW-0472">Membrane</keyword>